<accession>A0A812ZLP6</accession>
<evidence type="ECO:0000256" key="10">
    <source>
        <dbReference type="ARBA" id="ARBA00023004"/>
    </source>
</evidence>
<evidence type="ECO:0000256" key="9">
    <source>
        <dbReference type="ARBA" id="ARBA00023002"/>
    </source>
</evidence>
<evidence type="ECO:0000256" key="3">
    <source>
        <dbReference type="ARBA" id="ARBA00009716"/>
    </source>
</evidence>
<evidence type="ECO:0000256" key="12">
    <source>
        <dbReference type="ARBA" id="ARBA00023164"/>
    </source>
</evidence>
<keyword evidence="4" id="KW-0028">Amino-acid biosynthesis</keyword>
<feature type="domain" description="Glutamine amidotransferase type-2" evidence="16">
    <location>
        <begin position="1"/>
        <end position="206"/>
    </location>
</feature>
<comment type="caution">
    <text evidence="17">The sequence shown here is derived from an EMBL/GenBank/DDBJ whole genome shotgun (WGS) entry which is preliminary data.</text>
</comment>
<comment type="pathway">
    <text evidence="14">Amino-acid biosynthesis; L-glutamate biosynthesis via GLT pathway; L-glutamate from 2-oxoglutarate and L-glutamine (ferredoxin route): step 1/1.</text>
</comment>
<dbReference type="GO" id="GO:0016041">
    <property type="term" value="F:glutamate synthase (ferredoxin) activity"/>
    <property type="evidence" value="ECO:0007669"/>
    <property type="project" value="UniProtKB-EC"/>
</dbReference>
<evidence type="ECO:0000259" key="16">
    <source>
        <dbReference type="PROSITE" id="PS51278"/>
    </source>
</evidence>
<keyword evidence="11" id="KW-0411">Iron-sulfur</keyword>
<keyword evidence="9" id="KW-0560">Oxidoreductase</keyword>
<feature type="non-terminal residue" evidence="17">
    <location>
        <position position="1"/>
    </location>
</feature>
<dbReference type="InterPro" id="IPR006982">
    <property type="entry name" value="Glu_synth_centr_N"/>
</dbReference>
<dbReference type="GO" id="GO:0019676">
    <property type="term" value="P:ammonia assimilation cycle"/>
    <property type="evidence" value="ECO:0007669"/>
    <property type="project" value="TreeGrafter"/>
</dbReference>
<evidence type="ECO:0000256" key="8">
    <source>
        <dbReference type="ARBA" id="ARBA00022962"/>
    </source>
</evidence>
<dbReference type="SUPFAM" id="SSF51395">
    <property type="entry name" value="FMN-linked oxidoreductases"/>
    <property type="match status" value="1"/>
</dbReference>
<keyword evidence="18" id="KW-1185">Reference proteome</keyword>
<keyword evidence="13" id="KW-0003">3Fe-4S</keyword>
<dbReference type="SUPFAM" id="SSF56235">
    <property type="entry name" value="N-terminal nucleophile aminohydrolases (Ntn hydrolases)"/>
    <property type="match status" value="1"/>
</dbReference>
<dbReference type="AlphaFoldDB" id="A0A812ZLP6"/>
<keyword evidence="5" id="KW-0285">Flavoprotein</keyword>
<evidence type="ECO:0000256" key="7">
    <source>
        <dbReference type="ARBA" id="ARBA00022723"/>
    </source>
</evidence>
<name>A0A812ZLP6_9DINO</name>
<evidence type="ECO:0000256" key="15">
    <source>
        <dbReference type="ARBA" id="ARBA00039085"/>
    </source>
</evidence>
<evidence type="ECO:0000256" key="6">
    <source>
        <dbReference type="ARBA" id="ARBA00022643"/>
    </source>
</evidence>
<dbReference type="OrthoDB" id="6430151at2759"/>
<comment type="cofactor">
    <cofactor evidence="1">
        <name>FMN</name>
        <dbReference type="ChEBI" id="CHEBI:58210"/>
    </cofactor>
</comment>
<reference evidence="17" key="1">
    <citation type="submission" date="2021-02" db="EMBL/GenBank/DDBJ databases">
        <authorList>
            <person name="Dougan E. K."/>
            <person name="Rhodes N."/>
            <person name="Thang M."/>
            <person name="Chan C."/>
        </authorList>
    </citation>
    <scope>NUCLEOTIDE SEQUENCE</scope>
</reference>
<dbReference type="PANTHER" id="PTHR11938:SF133">
    <property type="entry name" value="GLUTAMATE SYNTHASE (NADH)"/>
    <property type="match status" value="1"/>
</dbReference>
<keyword evidence="8" id="KW-0315">Glutamine amidotransferase</keyword>
<dbReference type="GO" id="GO:0016040">
    <property type="term" value="F:glutamate synthase (NADH) activity"/>
    <property type="evidence" value="ECO:0007669"/>
    <property type="project" value="TreeGrafter"/>
</dbReference>
<dbReference type="InterPro" id="IPR013785">
    <property type="entry name" value="Aldolase_TIM"/>
</dbReference>
<keyword evidence="7" id="KW-0479">Metal-binding</keyword>
<protein>
    <recommendedName>
        <fullName evidence="15">glutamate synthase (ferredoxin)</fullName>
        <ecNumber evidence="15">1.4.7.1</ecNumber>
    </recommendedName>
</protein>
<dbReference type="InterPro" id="IPR017932">
    <property type="entry name" value="GATase_2_dom"/>
</dbReference>
<gene>
    <name evidence="17" type="ORF">SNEC2469_LOCUS24823</name>
</gene>
<feature type="non-terminal residue" evidence="17">
    <location>
        <position position="366"/>
    </location>
</feature>
<dbReference type="Proteomes" id="UP000601435">
    <property type="component" value="Unassembled WGS sequence"/>
</dbReference>
<evidence type="ECO:0000256" key="11">
    <source>
        <dbReference type="ARBA" id="ARBA00023014"/>
    </source>
</evidence>
<keyword evidence="6" id="KW-0288">FMN</keyword>
<dbReference type="Pfam" id="PF04898">
    <property type="entry name" value="Glu_syn_central"/>
    <property type="match status" value="1"/>
</dbReference>
<evidence type="ECO:0000313" key="17">
    <source>
        <dbReference type="EMBL" id="CAE7830260.1"/>
    </source>
</evidence>
<dbReference type="InterPro" id="IPR029055">
    <property type="entry name" value="Ntn_hydrolases_N"/>
</dbReference>
<dbReference type="EMBL" id="CAJNJA010048307">
    <property type="protein sequence ID" value="CAE7830260.1"/>
    <property type="molecule type" value="Genomic_DNA"/>
</dbReference>
<evidence type="ECO:0000313" key="18">
    <source>
        <dbReference type="Proteomes" id="UP000601435"/>
    </source>
</evidence>
<dbReference type="Pfam" id="PF00310">
    <property type="entry name" value="GATase_2"/>
    <property type="match status" value="1"/>
</dbReference>
<evidence type="ECO:0000256" key="5">
    <source>
        <dbReference type="ARBA" id="ARBA00022630"/>
    </source>
</evidence>
<evidence type="ECO:0000256" key="2">
    <source>
        <dbReference type="ARBA" id="ARBA00001927"/>
    </source>
</evidence>
<evidence type="ECO:0000256" key="1">
    <source>
        <dbReference type="ARBA" id="ARBA00001917"/>
    </source>
</evidence>
<dbReference type="EC" id="1.4.7.1" evidence="15"/>
<comment type="similarity">
    <text evidence="3">Belongs to the glutamate synthase family.</text>
</comment>
<dbReference type="GO" id="GO:0006537">
    <property type="term" value="P:glutamate biosynthetic process"/>
    <property type="evidence" value="ECO:0007669"/>
    <property type="project" value="UniProtKB-KW"/>
</dbReference>
<dbReference type="GO" id="GO:0046872">
    <property type="term" value="F:metal ion binding"/>
    <property type="evidence" value="ECO:0007669"/>
    <property type="project" value="UniProtKB-KW"/>
</dbReference>
<dbReference type="PANTHER" id="PTHR11938">
    <property type="entry name" value="FAD NADPH DEHYDROGENASE/OXIDOREDUCTASE"/>
    <property type="match status" value="1"/>
</dbReference>
<evidence type="ECO:0000256" key="14">
    <source>
        <dbReference type="ARBA" id="ARBA00037928"/>
    </source>
</evidence>
<organism evidence="17 18">
    <name type="scientific">Symbiodinium necroappetens</name>
    <dbReference type="NCBI Taxonomy" id="1628268"/>
    <lineage>
        <taxon>Eukaryota</taxon>
        <taxon>Sar</taxon>
        <taxon>Alveolata</taxon>
        <taxon>Dinophyceae</taxon>
        <taxon>Suessiales</taxon>
        <taxon>Symbiodiniaceae</taxon>
        <taxon>Symbiodinium</taxon>
    </lineage>
</organism>
<keyword evidence="12" id="KW-0314">Glutamate biosynthesis</keyword>
<comment type="cofactor">
    <cofactor evidence="2">
        <name>[3Fe-4S] cluster</name>
        <dbReference type="ChEBI" id="CHEBI:21137"/>
    </cofactor>
</comment>
<dbReference type="GO" id="GO:0051538">
    <property type="term" value="F:3 iron, 4 sulfur cluster binding"/>
    <property type="evidence" value="ECO:0007669"/>
    <property type="project" value="UniProtKB-KW"/>
</dbReference>
<evidence type="ECO:0000256" key="13">
    <source>
        <dbReference type="ARBA" id="ARBA00023291"/>
    </source>
</evidence>
<dbReference type="Gene3D" id="3.20.20.70">
    <property type="entry name" value="Aldolase class I"/>
    <property type="match status" value="1"/>
</dbReference>
<dbReference type="PROSITE" id="PS51278">
    <property type="entry name" value="GATASE_TYPE_2"/>
    <property type="match status" value="1"/>
</dbReference>
<evidence type="ECO:0000256" key="4">
    <source>
        <dbReference type="ARBA" id="ARBA00022605"/>
    </source>
</evidence>
<dbReference type="InterPro" id="IPR050711">
    <property type="entry name" value="ET-N_metabolism_enzyme"/>
</dbReference>
<proteinExistence type="inferred from homology"/>
<keyword evidence="10" id="KW-0408">Iron</keyword>
<dbReference type="Gene3D" id="3.60.20.10">
    <property type="entry name" value="Glutamine Phosphoribosylpyrophosphate, subunit 1, domain 1"/>
    <property type="match status" value="1"/>
</dbReference>
<sequence>DLKAEKCTAFLAIVHSRFSTNSFPSWNRAHPFRRIAHNGEINTLAGNRNSIRTREALMNDTKAFGGAQLDAFFPVDEDIGSDSALLDNVVELLLAAGTRELAEVIMMVIPEAWQNADRMEPEKKAFYKYLSCVMEPWDGPALVCFTDGIQFGATLDRNGLRPGRFYITKDKRLILASEVGVVDVPQEEVQFKGRLRPGRMLLVDFSEGKLIEDNELKMRYAKKQPYADFLKTHSIEIKDRLGPEPKTDAALIEELLDEEPGSFDASDTTLVNKRVLPLLTYTGYTYEKVEMLLAPMVKTGAEPLGSMGSDVALACMSRMPRQPFDYFFQLFAQATNPPIDPIREANVMSLTCPVGPERGLLQPSPE</sequence>